<evidence type="ECO:0000259" key="5">
    <source>
        <dbReference type="Pfam" id="PF01926"/>
    </source>
</evidence>
<evidence type="ECO:0000256" key="3">
    <source>
        <dbReference type="ARBA" id="ARBA00022989"/>
    </source>
</evidence>
<dbReference type="InterPro" id="IPR021147">
    <property type="entry name" value="DUF697"/>
</dbReference>
<evidence type="ECO:0000256" key="2">
    <source>
        <dbReference type="ARBA" id="ARBA00022692"/>
    </source>
</evidence>
<evidence type="ECO:0000256" key="4">
    <source>
        <dbReference type="ARBA" id="ARBA00023136"/>
    </source>
</evidence>
<dbReference type="SUPFAM" id="SSF52540">
    <property type="entry name" value="P-loop containing nucleoside triphosphate hydrolases"/>
    <property type="match status" value="1"/>
</dbReference>
<keyword evidence="2" id="KW-0812">Transmembrane</keyword>
<comment type="caution">
    <text evidence="6">The sequence shown here is derived from an EMBL/GenBank/DDBJ whole genome shotgun (WGS) entry which is preliminary data.</text>
</comment>
<dbReference type="RefSeq" id="WP_022610560.1">
    <property type="nucleotide sequence ID" value="NZ_LK391965.1"/>
</dbReference>
<gene>
    <name evidence="6" type="ORF">VIBNISOn1_1280019</name>
</gene>
<dbReference type="InterPro" id="IPR006073">
    <property type="entry name" value="GTP-bd"/>
</dbReference>
<dbReference type="GO" id="GO:0005525">
    <property type="term" value="F:GTP binding"/>
    <property type="evidence" value="ECO:0007669"/>
    <property type="project" value="InterPro"/>
</dbReference>
<organism evidence="6 7">
    <name type="scientific">Vibrio nigripulchritudo SOn1</name>
    <dbReference type="NCBI Taxonomy" id="1238450"/>
    <lineage>
        <taxon>Bacteria</taxon>
        <taxon>Pseudomonadati</taxon>
        <taxon>Pseudomonadota</taxon>
        <taxon>Gammaproteobacteria</taxon>
        <taxon>Vibrionales</taxon>
        <taxon>Vibrionaceae</taxon>
        <taxon>Vibrio</taxon>
    </lineage>
</organism>
<dbReference type="Pfam" id="PF05128">
    <property type="entry name" value="DUF697"/>
    <property type="match status" value="1"/>
</dbReference>
<sequence length="365" mass="40141">MFDAIKDFINPGKNPDLSSAHDYQNSHLPTLWLLGKTGAGKSSFIQALTGLSEVEVGNGFAPCTMTSSAYDFPQDTPVLRFLDTRGLGEANYDPTEDIRICADQGHALIIVAKVDEPEQSSVINALKQIRKQSDIKHLLVVHTAIKSVSETDRKRMVEHNQQQFESAWGKPVKSVDVDFDCESQDFYHREELIEMLSEMLPIVGLMVEEKEYANLEEQNFDKLENEVLWYSGSASASDLVPAVGLVSVPAIQAKMLHSLANQYGVEWSKRTFSELIGTLGTSFGIQYGVKLGARQLVKLIPGYGQTVGAVAAAAVSFGTTYGLGRAACYYFYHKSKGESVSSEAMQQLYKDAFKKGKKVAGDDES</sequence>
<dbReference type="Proteomes" id="UP000018211">
    <property type="component" value="Unassembled WGS sequence"/>
</dbReference>
<protein>
    <submittedName>
        <fullName evidence="6">Ras-like GTPase superfamily</fullName>
    </submittedName>
</protein>
<dbReference type="GO" id="GO:0016020">
    <property type="term" value="C:membrane"/>
    <property type="evidence" value="ECO:0007669"/>
    <property type="project" value="UniProtKB-SubCell"/>
</dbReference>
<dbReference type="InterPro" id="IPR027417">
    <property type="entry name" value="P-loop_NTPase"/>
</dbReference>
<name>A0AAV2VK71_9VIBR</name>
<dbReference type="EMBL" id="CAOF01000033">
    <property type="protein sequence ID" value="CCO44874.1"/>
    <property type="molecule type" value="Genomic_DNA"/>
</dbReference>
<evidence type="ECO:0000256" key="1">
    <source>
        <dbReference type="ARBA" id="ARBA00004141"/>
    </source>
</evidence>
<feature type="domain" description="G" evidence="5">
    <location>
        <begin position="33"/>
        <end position="141"/>
    </location>
</feature>
<accession>A0AAV2VK71</accession>
<evidence type="ECO:0000313" key="6">
    <source>
        <dbReference type="EMBL" id="CCO44874.1"/>
    </source>
</evidence>
<dbReference type="AlphaFoldDB" id="A0AAV2VK71"/>
<proteinExistence type="predicted"/>
<keyword evidence="3" id="KW-1133">Transmembrane helix</keyword>
<dbReference type="CDD" id="cd00882">
    <property type="entry name" value="Ras_like_GTPase"/>
    <property type="match status" value="1"/>
</dbReference>
<keyword evidence="4" id="KW-0472">Membrane</keyword>
<evidence type="ECO:0000313" key="7">
    <source>
        <dbReference type="Proteomes" id="UP000018211"/>
    </source>
</evidence>
<dbReference type="Pfam" id="PF01926">
    <property type="entry name" value="MMR_HSR1"/>
    <property type="match status" value="1"/>
</dbReference>
<comment type="subcellular location">
    <subcellularLocation>
        <location evidence="1">Membrane</location>
        <topology evidence="1">Multi-pass membrane protein</topology>
    </subcellularLocation>
</comment>
<reference evidence="6 7" key="1">
    <citation type="journal article" date="2013" name="ISME J.">
        <title>Comparative genomics of pathogenic lineages of Vibrio nigripulchritudo identifies virulence-associated traits.</title>
        <authorList>
            <person name="Goudenege D."/>
            <person name="Labreuche Y."/>
            <person name="Krin E."/>
            <person name="Ansquer D."/>
            <person name="Mangenot S."/>
            <person name="Calteau A."/>
            <person name="Medigue C."/>
            <person name="Mazel D."/>
            <person name="Polz M.F."/>
            <person name="Le Roux F."/>
        </authorList>
    </citation>
    <scope>NUCLEOTIDE SEQUENCE [LARGE SCALE GENOMIC DNA]</scope>
    <source>
        <strain evidence="6 7">SOn1</strain>
    </source>
</reference>
<dbReference type="Gene3D" id="3.40.50.300">
    <property type="entry name" value="P-loop containing nucleotide triphosphate hydrolases"/>
    <property type="match status" value="1"/>
</dbReference>